<dbReference type="InterPro" id="IPR011579">
    <property type="entry name" value="ATPase_dom"/>
</dbReference>
<dbReference type="GO" id="GO:0005524">
    <property type="term" value="F:ATP binding"/>
    <property type="evidence" value="ECO:0007669"/>
    <property type="project" value="UniProtKB-KW"/>
</dbReference>
<name>A0A948RTK8_UNCEI</name>
<sequence>MNPFQHSALARKGAFCNRKKELREIRRSMENGDRAFIYSERRLGKTSLVKLALSGLPKEEFLGAYIDLWPTDDEESFIIAMARGISESLESKADKMLKSARQFFGAMAPSVTMDSDGKPTVTFAQRTASPGHPELRSILATPAIIAKKRKRRVVIVFDEFQRILEYDNDLVERTLRSVIQEQSEIAYIFLGSRRHLIRSMFLDQNRPLYRAGTHYPLGPIATEHWIPYIRSRFRKTDREIASAVIKELCAMTDGHPFYTQHLCHVLWEMSDPGTVISADNLQAALGLVLERESYAYTVLWESLGTNQQRFVTGLAHEPPGTQVYSADFIARYRLRSPASAQRVVQTLLERDVIDHAEGSFVLTDRIFGAWVRQSALLP</sequence>
<evidence type="ECO:0000259" key="1">
    <source>
        <dbReference type="Pfam" id="PF01637"/>
    </source>
</evidence>
<protein>
    <submittedName>
        <fullName evidence="2">ATP-binding protein</fullName>
    </submittedName>
</protein>
<feature type="domain" description="ATPase" evidence="1">
    <location>
        <begin position="15"/>
        <end position="257"/>
    </location>
</feature>
<dbReference type="Proteomes" id="UP000777784">
    <property type="component" value="Unassembled WGS sequence"/>
</dbReference>
<proteinExistence type="predicted"/>
<comment type="caution">
    <text evidence="2">The sequence shown here is derived from an EMBL/GenBank/DDBJ whole genome shotgun (WGS) entry which is preliminary data.</text>
</comment>
<reference evidence="2" key="1">
    <citation type="submission" date="2021-05" db="EMBL/GenBank/DDBJ databases">
        <title>Energy efficiency and biological interactions define the core microbiome of deep oligotrophic groundwater.</title>
        <authorList>
            <person name="Mehrshad M."/>
            <person name="Lopez-Fernandez M."/>
            <person name="Bell E."/>
            <person name="Bernier-Latmani R."/>
            <person name="Bertilsson S."/>
            <person name="Dopson M."/>
        </authorList>
    </citation>
    <scope>NUCLEOTIDE SEQUENCE</scope>
    <source>
        <strain evidence="2">Modern_marine.mb.64</strain>
    </source>
</reference>
<dbReference type="InterPro" id="IPR027417">
    <property type="entry name" value="P-loop_NTPase"/>
</dbReference>
<keyword evidence="2" id="KW-0547">Nucleotide-binding</keyword>
<dbReference type="SUPFAM" id="SSF52540">
    <property type="entry name" value="P-loop containing nucleoside triphosphate hydrolases"/>
    <property type="match status" value="1"/>
</dbReference>
<dbReference type="PANTHER" id="PTHR34301">
    <property type="entry name" value="DNA-BINDING PROTEIN-RELATED"/>
    <property type="match status" value="1"/>
</dbReference>
<dbReference type="Gene3D" id="3.40.50.300">
    <property type="entry name" value="P-loop containing nucleotide triphosphate hydrolases"/>
    <property type="match status" value="1"/>
</dbReference>
<dbReference type="Pfam" id="PF01637">
    <property type="entry name" value="ATPase_2"/>
    <property type="match status" value="1"/>
</dbReference>
<dbReference type="PANTHER" id="PTHR34301:SF8">
    <property type="entry name" value="ATPASE DOMAIN-CONTAINING PROTEIN"/>
    <property type="match status" value="1"/>
</dbReference>
<accession>A0A948RTK8</accession>
<organism evidence="2 3">
    <name type="scientific">Eiseniibacteriota bacterium</name>
    <dbReference type="NCBI Taxonomy" id="2212470"/>
    <lineage>
        <taxon>Bacteria</taxon>
        <taxon>Candidatus Eiseniibacteriota</taxon>
    </lineage>
</organism>
<dbReference type="AlphaFoldDB" id="A0A948RTK8"/>
<gene>
    <name evidence="2" type="ORF">KJ970_07545</name>
</gene>
<dbReference type="EMBL" id="JAHJDP010000037">
    <property type="protein sequence ID" value="MBU2690768.1"/>
    <property type="molecule type" value="Genomic_DNA"/>
</dbReference>
<evidence type="ECO:0000313" key="2">
    <source>
        <dbReference type="EMBL" id="MBU2690768.1"/>
    </source>
</evidence>
<evidence type="ECO:0000313" key="3">
    <source>
        <dbReference type="Proteomes" id="UP000777784"/>
    </source>
</evidence>
<keyword evidence="2" id="KW-0067">ATP-binding</keyword>